<dbReference type="OrthoDB" id="6080404at2759"/>
<dbReference type="InterPro" id="IPR036013">
    <property type="entry name" value="Band_7/SPFH_dom_sf"/>
</dbReference>
<dbReference type="PANTHER" id="PTHR13806">
    <property type="entry name" value="FLOTILLIN-RELATED"/>
    <property type="match status" value="1"/>
</dbReference>
<dbReference type="Pfam" id="PF15975">
    <property type="entry name" value="Flot"/>
    <property type="match status" value="1"/>
</dbReference>
<comment type="similarity">
    <text evidence="2 4">Belongs to the band 7/mec-2 family. Flotillin subfamily.</text>
</comment>
<dbReference type="Pfam" id="PF01145">
    <property type="entry name" value="Band_7"/>
    <property type="match status" value="1"/>
</dbReference>
<dbReference type="STRING" id="595528.A0A0D2WHS1"/>
<name>A0A0D2WHS1_CAPO3</name>
<dbReference type="GO" id="GO:2000049">
    <property type="term" value="P:positive regulation of cell-cell adhesion mediated by cadherin"/>
    <property type="evidence" value="ECO:0007669"/>
    <property type="project" value="TreeGrafter"/>
</dbReference>
<dbReference type="GO" id="GO:1901890">
    <property type="term" value="P:positive regulation of cell junction assembly"/>
    <property type="evidence" value="ECO:0007669"/>
    <property type="project" value="TreeGrafter"/>
</dbReference>
<accession>A0A0D2WHS1</accession>
<dbReference type="CDD" id="cd03399">
    <property type="entry name" value="SPFH_flotillin"/>
    <property type="match status" value="1"/>
</dbReference>
<evidence type="ECO:0000259" key="6">
    <source>
        <dbReference type="SMART" id="SM00244"/>
    </source>
</evidence>
<dbReference type="GO" id="GO:0002090">
    <property type="term" value="P:regulation of receptor internalization"/>
    <property type="evidence" value="ECO:0007669"/>
    <property type="project" value="TreeGrafter"/>
</dbReference>
<dbReference type="GO" id="GO:0016600">
    <property type="term" value="C:flotillin complex"/>
    <property type="evidence" value="ECO:0007669"/>
    <property type="project" value="TreeGrafter"/>
</dbReference>
<dbReference type="OMA" id="IHDQTGM"/>
<reference evidence="8" key="1">
    <citation type="submission" date="2011-02" db="EMBL/GenBank/DDBJ databases">
        <title>The Genome Sequence of Capsaspora owczarzaki ATCC 30864.</title>
        <authorList>
            <person name="Russ C."/>
            <person name="Cuomo C."/>
            <person name="Burger G."/>
            <person name="Gray M.W."/>
            <person name="Holland P.W.H."/>
            <person name="King N."/>
            <person name="Lang F.B.F."/>
            <person name="Roger A.J."/>
            <person name="Ruiz-Trillo I."/>
            <person name="Young S.K."/>
            <person name="Zeng Q."/>
            <person name="Gargeya S."/>
            <person name="Alvarado L."/>
            <person name="Berlin A."/>
            <person name="Chapman S.B."/>
            <person name="Chen Z."/>
            <person name="Freedman E."/>
            <person name="Gellesch M."/>
            <person name="Goldberg J."/>
            <person name="Griggs A."/>
            <person name="Gujja S."/>
            <person name="Heilman E."/>
            <person name="Heiman D."/>
            <person name="Howarth C."/>
            <person name="Mehta T."/>
            <person name="Neiman D."/>
            <person name="Pearson M."/>
            <person name="Roberts A."/>
            <person name="Saif S."/>
            <person name="Shea T."/>
            <person name="Shenoy N."/>
            <person name="Sisk P."/>
            <person name="Stolte C."/>
            <person name="Sykes S."/>
            <person name="White J."/>
            <person name="Yandava C."/>
            <person name="Haas B."/>
            <person name="Nusbaum C."/>
            <person name="Birren B."/>
        </authorList>
    </citation>
    <scope>NUCLEOTIDE SEQUENCE</scope>
    <source>
        <strain evidence="8">ATCC 30864</strain>
    </source>
</reference>
<dbReference type="InterPro" id="IPR027705">
    <property type="entry name" value="Flotillin_fam"/>
</dbReference>
<dbReference type="InterPro" id="IPR031905">
    <property type="entry name" value="Flotillin_C"/>
</dbReference>
<feature type="coiled-coil region" evidence="5">
    <location>
        <begin position="243"/>
        <end position="286"/>
    </location>
</feature>
<dbReference type="RefSeq" id="XP_004364891.1">
    <property type="nucleotide sequence ID" value="XM_004364834.2"/>
</dbReference>
<organism evidence="7 8">
    <name type="scientific">Capsaspora owczarzaki (strain ATCC 30864)</name>
    <dbReference type="NCBI Taxonomy" id="595528"/>
    <lineage>
        <taxon>Eukaryota</taxon>
        <taxon>Filasterea</taxon>
        <taxon>Capsaspora</taxon>
    </lineage>
</organism>
<protein>
    <submittedName>
        <fullName evidence="7">Flotillin 1</fullName>
    </submittedName>
</protein>
<dbReference type="PhylomeDB" id="A0A0D2WHS1"/>
<dbReference type="GO" id="GO:0002020">
    <property type="term" value="F:protease binding"/>
    <property type="evidence" value="ECO:0007669"/>
    <property type="project" value="TreeGrafter"/>
</dbReference>
<feature type="domain" description="Band 7" evidence="6">
    <location>
        <begin position="1"/>
        <end position="169"/>
    </location>
</feature>
<dbReference type="PANTHER" id="PTHR13806:SF46">
    <property type="entry name" value="FLOTILLIN-1-RELATED"/>
    <property type="match status" value="1"/>
</dbReference>
<gene>
    <name evidence="7" type="ORF">CAOG_000020</name>
</gene>
<sequence length="428" mass="46824">MVFRKCGPNEIMVVSGMGYAQPRVLNGGSVWVWSGVQQLNRLSLNVFTVVVQSHKVYTHDGVAVNVTGVAQVKVESHVDSMLRSAIQQFLGKSQSQIAAVAHATLEGHQRAIMGTMTVEEIYQNRLKFSTAVFQVASTDLSNMGISIVSFTIKDVSDEEGYLAALGMKRTAEVKRDAAIGEAEAKAASGIEAAKASEELFKVKYTNDAHVASAQRTFNVHQAEFDAEVQTSRAQADLAYDLSAAKLTQGIREQEIQIQVVERQKQIEVQQQEIARKEKELTAQIAKPAEAERYQIETVAAAKRLQLIYEAEARAEAVRLRGEAEAFAIREKAKAEKEKMLSKAEAYQEYQDAALVGMVLEVLPRVAAEVAHPLTSVKKITMVSSGNGEVGASKLTNELLDIVTQLPPAIEKLTGVNISNSLRRTVQRV</sequence>
<dbReference type="GO" id="GO:0045807">
    <property type="term" value="P:positive regulation of endocytosis"/>
    <property type="evidence" value="ECO:0007669"/>
    <property type="project" value="TreeGrafter"/>
</dbReference>
<dbReference type="SUPFAM" id="SSF117892">
    <property type="entry name" value="Band 7/SPFH domain"/>
    <property type="match status" value="1"/>
</dbReference>
<proteinExistence type="inferred from homology"/>
<dbReference type="InterPro" id="IPR001107">
    <property type="entry name" value="Band_7"/>
</dbReference>
<keyword evidence="8" id="KW-1185">Reference proteome</keyword>
<dbReference type="Proteomes" id="UP000008743">
    <property type="component" value="Unassembled WGS sequence"/>
</dbReference>
<dbReference type="AlphaFoldDB" id="A0A0D2WHS1"/>
<evidence type="ECO:0000256" key="5">
    <source>
        <dbReference type="SAM" id="Coils"/>
    </source>
</evidence>
<dbReference type="eggNOG" id="KOG2668">
    <property type="taxonomic scope" value="Eukaryota"/>
</dbReference>
<evidence type="ECO:0000256" key="2">
    <source>
        <dbReference type="ARBA" id="ARBA00007161"/>
    </source>
</evidence>
<keyword evidence="5" id="KW-0175">Coiled coil</keyword>
<evidence type="ECO:0000313" key="7">
    <source>
        <dbReference type="EMBL" id="KJE88358.1"/>
    </source>
</evidence>
<dbReference type="GO" id="GO:0031410">
    <property type="term" value="C:cytoplasmic vesicle"/>
    <property type="evidence" value="ECO:0007669"/>
    <property type="project" value="TreeGrafter"/>
</dbReference>
<evidence type="ECO:0000256" key="3">
    <source>
        <dbReference type="ARBA" id="ARBA00023136"/>
    </source>
</evidence>
<keyword evidence="3" id="KW-0472">Membrane</keyword>
<evidence type="ECO:0000256" key="4">
    <source>
        <dbReference type="RuleBase" id="RU366054"/>
    </source>
</evidence>
<dbReference type="SMART" id="SM00244">
    <property type="entry name" value="PHB"/>
    <property type="match status" value="1"/>
</dbReference>
<evidence type="ECO:0000256" key="1">
    <source>
        <dbReference type="ARBA" id="ARBA00004370"/>
    </source>
</evidence>
<evidence type="ECO:0000313" key="8">
    <source>
        <dbReference type="Proteomes" id="UP000008743"/>
    </source>
</evidence>
<comment type="subcellular location">
    <subcellularLocation>
        <location evidence="1">Membrane</location>
    </subcellularLocation>
</comment>
<dbReference type="GO" id="GO:0070528">
    <property type="term" value="P:protein kinase C signaling"/>
    <property type="evidence" value="ECO:0007669"/>
    <property type="project" value="TreeGrafter"/>
</dbReference>
<dbReference type="InParanoid" id="A0A0D2WHS1"/>
<dbReference type="Gene3D" id="3.30.479.30">
    <property type="entry name" value="Band 7 domain"/>
    <property type="match status" value="1"/>
</dbReference>
<dbReference type="EMBL" id="KE346360">
    <property type="protein sequence ID" value="KJE88358.1"/>
    <property type="molecule type" value="Genomic_DNA"/>
</dbReference>
<dbReference type="GO" id="GO:0072659">
    <property type="term" value="P:protein localization to plasma membrane"/>
    <property type="evidence" value="ECO:0007669"/>
    <property type="project" value="TreeGrafter"/>
</dbReference>